<evidence type="ECO:0000256" key="7">
    <source>
        <dbReference type="SAM" id="Phobius"/>
    </source>
</evidence>
<feature type="transmembrane region" description="Helical" evidence="7">
    <location>
        <begin position="240"/>
        <end position="264"/>
    </location>
</feature>
<comment type="subcellular location">
    <subcellularLocation>
        <location evidence="1">Cell membrane</location>
        <topology evidence="1">Multi-pass membrane protein</topology>
    </subcellularLocation>
</comment>
<evidence type="ECO:0000256" key="5">
    <source>
        <dbReference type="ARBA" id="ARBA00022989"/>
    </source>
</evidence>
<name>A0ABY9VA61_9ACTN</name>
<feature type="transmembrane region" description="Helical" evidence="7">
    <location>
        <begin position="152"/>
        <end position="178"/>
    </location>
</feature>
<dbReference type="Gene3D" id="1.20.1250.20">
    <property type="entry name" value="MFS general substrate transporter like domains"/>
    <property type="match status" value="2"/>
</dbReference>
<dbReference type="EMBL" id="CP117522">
    <property type="protein sequence ID" value="WNF01138.1"/>
    <property type="molecule type" value="Genomic_DNA"/>
</dbReference>
<dbReference type="SUPFAM" id="SSF103473">
    <property type="entry name" value="MFS general substrate transporter"/>
    <property type="match status" value="1"/>
</dbReference>
<protein>
    <submittedName>
        <fullName evidence="9">MFS transporter</fullName>
    </submittedName>
</protein>
<accession>A0ABY9VA61</accession>
<evidence type="ECO:0000256" key="1">
    <source>
        <dbReference type="ARBA" id="ARBA00004651"/>
    </source>
</evidence>
<dbReference type="InterPro" id="IPR005828">
    <property type="entry name" value="MFS_sugar_transport-like"/>
</dbReference>
<dbReference type="CDD" id="cd17369">
    <property type="entry name" value="MFS_ShiA_like"/>
    <property type="match status" value="1"/>
</dbReference>
<dbReference type="PANTHER" id="PTHR43045:SF1">
    <property type="entry name" value="SHIKIMATE TRANSPORTER"/>
    <property type="match status" value="1"/>
</dbReference>
<keyword evidence="6 7" id="KW-0472">Membrane</keyword>
<keyword evidence="5 7" id="KW-1133">Transmembrane helix</keyword>
<feature type="domain" description="Major facilitator superfamily (MFS) profile" evidence="8">
    <location>
        <begin position="14"/>
        <end position="424"/>
    </location>
</feature>
<gene>
    <name evidence="9" type="ORF">PS467_40250</name>
</gene>
<feature type="transmembrane region" description="Helical" evidence="7">
    <location>
        <begin position="26"/>
        <end position="45"/>
    </location>
</feature>
<keyword evidence="10" id="KW-1185">Reference proteome</keyword>
<dbReference type="PANTHER" id="PTHR43045">
    <property type="entry name" value="SHIKIMATE TRANSPORTER"/>
    <property type="match status" value="1"/>
</dbReference>
<keyword evidence="4 7" id="KW-0812">Transmembrane</keyword>
<evidence type="ECO:0000256" key="4">
    <source>
        <dbReference type="ARBA" id="ARBA00022692"/>
    </source>
</evidence>
<feature type="transmembrane region" description="Helical" evidence="7">
    <location>
        <begin position="330"/>
        <end position="353"/>
    </location>
</feature>
<feature type="transmembrane region" description="Helical" evidence="7">
    <location>
        <begin position="117"/>
        <end position="140"/>
    </location>
</feature>
<reference evidence="9 10" key="1">
    <citation type="submission" date="2023-02" db="EMBL/GenBank/DDBJ databases">
        <title>Streptomyces sp. SCA4-21 with antifungal activity against Fusarium oxysporum f. sp. cubense, Streptomyces sp. SCA2-17 with antifungal activity against Fusarium oxysporum f. sp. cubense.</title>
        <authorList>
            <person name="Qi D."/>
        </authorList>
    </citation>
    <scope>NUCLEOTIDE SEQUENCE [LARGE SCALE GENOMIC DNA]</scope>
    <source>
        <strain evidence="9 10">SCA4-21</strain>
    </source>
</reference>
<evidence type="ECO:0000256" key="6">
    <source>
        <dbReference type="ARBA" id="ARBA00023136"/>
    </source>
</evidence>
<keyword evidence="3" id="KW-1003">Cell membrane</keyword>
<dbReference type="InterPro" id="IPR036259">
    <property type="entry name" value="MFS_trans_sf"/>
</dbReference>
<sequence length="447" mass="46721">MATTPSKGTHLRRVATSSYLGTTIEYYDFLLYATAAALVFNEVFFSGLSPWVGTIVALATLAVGYIARFAGAIVFGHFGDRLGRKAVLVTTMVIMGVTSGLIGLMPGSDQIGDAAPLLLVVLRILQGLAVGGEYGGAVLMTSEHADTKRRGLASSAAAMGAASGAVLATGAMTLVTLLPEDQLLAWGWRIPFLVSFLLVGVGLYFRLRIAESPVFLARREEHQPAGAPIVTLLRTHPVTVLMSTGFLLGATVGQGVFGIFIMSYAPAIGYAHSTTLSAVLVSTLIALVATPLFARLSDRIGRRPVVVGGTILMAALAHPAFLLINSGSAGLFMLAVAAVLVLAMTPVVAVAPVMLSELFPTQIRYTGVSTCYQLAHLMAGFTPLIAASLLAAAGGGTNTGLISAFVLVISLLSTLAVWWIPETRTRDLTDLTVDQPRSEHPETVPSA</sequence>
<evidence type="ECO:0000313" key="9">
    <source>
        <dbReference type="EMBL" id="WNF01138.1"/>
    </source>
</evidence>
<dbReference type="Proteomes" id="UP001305606">
    <property type="component" value="Chromosome"/>
</dbReference>
<feature type="transmembrane region" description="Helical" evidence="7">
    <location>
        <begin position="374"/>
        <end position="394"/>
    </location>
</feature>
<keyword evidence="2" id="KW-0813">Transport</keyword>
<evidence type="ECO:0000256" key="3">
    <source>
        <dbReference type="ARBA" id="ARBA00022475"/>
    </source>
</evidence>
<feature type="transmembrane region" description="Helical" evidence="7">
    <location>
        <begin position="305"/>
        <end position="324"/>
    </location>
</feature>
<dbReference type="Pfam" id="PF00083">
    <property type="entry name" value="Sugar_tr"/>
    <property type="match status" value="2"/>
</dbReference>
<evidence type="ECO:0000256" key="2">
    <source>
        <dbReference type="ARBA" id="ARBA00022448"/>
    </source>
</evidence>
<evidence type="ECO:0000259" key="8">
    <source>
        <dbReference type="PROSITE" id="PS50850"/>
    </source>
</evidence>
<feature type="transmembrane region" description="Helical" evidence="7">
    <location>
        <begin position="270"/>
        <end position="293"/>
    </location>
</feature>
<organism evidence="9 10">
    <name type="scientific">Streptomyces luomodiensis</name>
    <dbReference type="NCBI Taxonomy" id="3026192"/>
    <lineage>
        <taxon>Bacteria</taxon>
        <taxon>Bacillati</taxon>
        <taxon>Actinomycetota</taxon>
        <taxon>Actinomycetes</taxon>
        <taxon>Kitasatosporales</taxon>
        <taxon>Streptomycetaceae</taxon>
        <taxon>Streptomyces</taxon>
    </lineage>
</organism>
<dbReference type="InterPro" id="IPR020846">
    <property type="entry name" value="MFS_dom"/>
</dbReference>
<feature type="transmembrane region" description="Helical" evidence="7">
    <location>
        <begin position="87"/>
        <end position="105"/>
    </location>
</feature>
<feature type="transmembrane region" description="Helical" evidence="7">
    <location>
        <begin position="190"/>
        <end position="209"/>
    </location>
</feature>
<feature type="transmembrane region" description="Helical" evidence="7">
    <location>
        <begin position="51"/>
        <end position="75"/>
    </location>
</feature>
<feature type="transmembrane region" description="Helical" evidence="7">
    <location>
        <begin position="400"/>
        <end position="420"/>
    </location>
</feature>
<evidence type="ECO:0000313" key="10">
    <source>
        <dbReference type="Proteomes" id="UP001305606"/>
    </source>
</evidence>
<dbReference type="RefSeq" id="WP_311039463.1">
    <property type="nucleotide sequence ID" value="NZ_CP117522.1"/>
</dbReference>
<proteinExistence type="predicted"/>
<dbReference type="PROSITE" id="PS50850">
    <property type="entry name" value="MFS"/>
    <property type="match status" value="1"/>
</dbReference>